<evidence type="ECO:0000313" key="2">
    <source>
        <dbReference type="EMBL" id="GJQ12729.1"/>
    </source>
</evidence>
<sequence length="367" mass="41802">MSSQVLDIGEREEAFTIVYSATKHLRQIFKYIDRKLDKEEPGFDEFQKMWRVAKSLSPKVSPHPSREWLNKFGEYLSSDSVEDSTSESNEEGVGESDVESVELEDRPPIWILLSGSSVHDNKKKVNEQEFGSHSTAEKDEKEDDVNSMTDLDYQRKCSSSTDDSDFQVDWPATSWKSIDPVVHRAVRAMPGGFSLSPAAFRFLCEQVTTICLAANRAHGKLCSFQDEEKPIMSTKSPMPWECTLEMCVAMSGVPISEQTLERVKGRMKRILSDKKQRKAVSERRKLRILMITVLYPRYQNNLTRLAAMVDVIFEHFGSLQRLFTATQEELATIPRIGPKNLELLRSWKRTLNAQVGHIPSTSSPSQM</sequence>
<feature type="region of interest" description="Disordered" evidence="1">
    <location>
        <begin position="122"/>
        <end position="148"/>
    </location>
</feature>
<accession>A0A9C7UR82</accession>
<organism evidence="2 3">
    <name type="scientific">Galdieria partita</name>
    <dbReference type="NCBI Taxonomy" id="83374"/>
    <lineage>
        <taxon>Eukaryota</taxon>
        <taxon>Rhodophyta</taxon>
        <taxon>Bangiophyceae</taxon>
        <taxon>Galdieriales</taxon>
        <taxon>Galdieriaceae</taxon>
        <taxon>Galdieria</taxon>
    </lineage>
</organism>
<reference evidence="2" key="2">
    <citation type="submission" date="2022-01" db="EMBL/GenBank/DDBJ databases">
        <authorList>
            <person name="Hirooka S."/>
            <person name="Miyagishima S.Y."/>
        </authorList>
    </citation>
    <scope>NUCLEOTIDE SEQUENCE</scope>
    <source>
        <strain evidence="2">NBRC 102759</strain>
    </source>
</reference>
<dbReference type="SUPFAM" id="SSF47781">
    <property type="entry name" value="RuvA domain 2-like"/>
    <property type="match status" value="1"/>
</dbReference>
<name>A0A9C7UR82_9RHOD</name>
<feature type="region of interest" description="Disordered" evidence="1">
    <location>
        <begin position="79"/>
        <end position="101"/>
    </location>
</feature>
<dbReference type="AlphaFoldDB" id="A0A9C7UR82"/>
<evidence type="ECO:0000313" key="3">
    <source>
        <dbReference type="Proteomes" id="UP001061958"/>
    </source>
</evidence>
<dbReference type="Gene3D" id="1.10.150.20">
    <property type="entry name" value="5' to 3' exonuclease, C-terminal subdomain"/>
    <property type="match status" value="1"/>
</dbReference>
<keyword evidence="3" id="KW-1185">Reference proteome</keyword>
<dbReference type="OrthoDB" id="10355363at2759"/>
<dbReference type="InterPro" id="IPR010994">
    <property type="entry name" value="RuvA_2-like"/>
</dbReference>
<proteinExistence type="predicted"/>
<reference evidence="2" key="1">
    <citation type="journal article" date="2022" name="Proc. Natl. Acad. Sci. U.S.A.">
        <title>Life cycle and functional genomics of the unicellular red alga Galdieria for elucidating algal and plant evolution and industrial use.</title>
        <authorList>
            <person name="Hirooka S."/>
            <person name="Itabashi T."/>
            <person name="Ichinose T.M."/>
            <person name="Onuma R."/>
            <person name="Fujiwara T."/>
            <person name="Yamashita S."/>
            <person name="Jong L.W."/>
            <person name="Tomita R."/>
            <person name="Iwane A.H."/>
            <person name="Miyagishima S.Y."/>
        </authorList>
    </citation>
    <scope>NUCLEOTIDE SEQUENCE</scope>
    <source>
        <strain evidence="2">NBRC 102759</strain>
    </source>
</reference>
<gene>
    <name evidence="2" type="ORF">GpartN1_g4520.t1</name>
</gene>
<evidence type="ECO:0000256" key="1">
    <source>
        <dbReference type="SAM" id="MobiDB-lite"/>
    </source>
</evidence>
<dbReference type="Proteomes" id="UP001061958">
    <property type="component" value="Unassembled WGS sequence"/>
</dbReference>
<comment type="caution">
    <text evidence="2">The sequence shown here is derived from an EMBL/GenBank/DDBJ whole genome shotgun (WGS) entry which is preliminary data.</text>
</comment>
<dbReference type="EMBL" id="BQMJ01000036">
    <property type="protein sequence ID" value="GJQ12729.1"/>
    <property type="molecule type" value="Genomic_DNA"/>
</dbReference>
<protein>
    <submittedName>
        <fullName evidence="2">Uncharacterized protein</fullName>
    </submittedName>
</protein>
<feature type="compositionally biased region" description="Acidic residues" evidence="1">
    <location>
        <begin position="80"/>
        <end position="101"/>
    </location>
</feature>